<keyword evidence="2" id="KW-0505">Motor protein</keyword>
<dbReference type="GO" id="GO:0005524">
    <property type="term" value="F:ATP binding"/>
    <property type="evidence" value="ECO:0007669"/>
    <property type="project" value="InterPro"/>
</dbReference>
<evidence type="ECO:0000256" key="2">
    <source>
        <dbReference type="ARBA" id="ARBA00023175"/>
    </source>
</evidence>
<dbReference type="PANTHER" id="PTHR47968">
    <property type="entry name" value="CENTROMERE PROTEIN E"/>
    <property type="match status" value="1"/>
</dbReference>
<dbReference type="InterPro" id="IPR001752">
    <property type="entry name" value="Kinesin_motor_dom"/>
</dbReference>
<keyword evidence="1" id="KW-0175">Coiled coil</keyword>
<evidence type="ECO:0000256" key="3">
    <source>
        <dbReference type="PROSITE-ProRule" id="PRU00283"/>
    </source>
</evidence>
<dbReference type="Proteomes" id="UP000626109">
    <property type="component" value="Unassembled WGS sequence"/>
</dbReference>
<keyword evidence="5" id="KW-0472">Membrane</keyword>
<dbReference type="PRINTS" id="PR00380">
    <property type="entry name" value="KINESINHEAVY"/>
</dbReference>
<dbReference type="AlphaFoldDB" id="A0A813III7"/>
<dbReference type="InterPro" id="IPR027640">
    <property type="entry name" value="Kinesin-like_fam"/>
</dbReference>
<dbReference type="SMART" id="SM00129">
    <property type="entry name" value="KISc"/>
    <property type="match status" value="1"/>
</dbReference>
<dbReference type="InterPro" id="IPR027417">
    <property type="entry name" value="P-loop_NTPase"/>
</dbReference>
<protein>
    <recommendedName>
        <fullName evidence="6">Kinesin motor domain-containing protein</fullName>
    </recommendedName>
</protein>
<keyword evidence="5" id="KW-0812">Transmembrane</keyword>
<evidence type="ECO:0000256" key="5">
    <source>
        <dbReference type="SAM" id="Phobius"/>
    </source>
</evidence>
<comment type="caution">
    <text evidence="3">Lacks conserved residue(s) required for the propagation of feature annotation.</text>
</comment>
<comment type="caution">
    <text evidence="7">The sequence shown here is derived from an EMBL/GenBank/DDBJ whole genome shotgun (WGS) entry which is preliminary data.</text>
</comment>
<evidence type="ECO:0000313" key="7">
    <source>
        <dbReference type="EMBL" id="CAE8651089.1"/>
    </source>
</evidence>
<name>A0A813III7_POLGL</name>
<dbReference type="EMBL" id="CAJNNW010009583">
    <property type="protein sequence ID" value="CAE8651089.1"/>
    <property type="molecule type" value="Genomic_DNA"/>
</dbReference>
<comment type="similarity">
    <text evidence="3">Belongs to the TRAFAC class myosin-kinesin ATPase superfamily. Kinesin family.</text>
</comment>
<evidence type="ECO:0000256" key="4">
    <source>
        <dbReference type="SAM" id="MobiDB-lite"/>
    </source>
</evidence>
<dbReference type="InterPro" id="IPR036961">
    <property type="entry name" value="Kinesin_motor_dom_sf"/>
</dbReference>
<organism evidence="7 8">
    <name type="scientific">Polarella glacialis</name>
    <name type="common">Dinoflagellate</name>
    <dbReference type="NCBI Taxonomy" id="89957"/>
    <lineage>
        <taxon>Eukaryota</taxon>
        <taxon>Sar</taxon>
        <taxon>Alveolata</taxon>
        <taxon>Dinophyceae</taxon>
        <taxon>Suessiales</taxon>
        <taxon>Suessiaceae</taxon>
        <taxon>Polarella</taxon>
    </lineage>
</organism>
<dbReference type="Gene3D" id="3.40.850.10">
    <property type="entry name" value="Kinesin motor domain"/>
    <property type="match status" value="1"/>
</dbReference>
<dbReference type="SUPFAM" id="SSF52540">
    <property type="entry name" value="P-loop containing nucleoside triphosphate hydrolases"/>
    <property type="match status" value="1"/>
</dbReference>
<proteinExistence type="inferred from homology"/>
<dbReference type="GO" id="GO:0007018">
    <property type="term" value="P:microtubule-based movement"/>
    <property type="evidence" value="ECO:0007669"/>
    <property type="project" value="InterPro"/>
</dbReference>
<feature type="region of interest" description="Disordered" evidence="4">
    <location>
        <begin position="41"/>
        <end position="89"/>
    </location>
</feature>
<dbReference type="PROSITE" id="PS50067">
    <property type="entry name" value="KINESIN_MOTOR_2"/>
    <property type="match status" value="1"/>
</dbReference>
<accession>A0A813III7</accession>
<feature type="transmembrane region" description="Helical" evidence="5">
    <location>
        <begin position="736"/>
        <end position="756"/>
    </location>
</feature>
<dbReference type="GO" id="GO:0008017">
    <property type="term" value="F:microtubule binding"/>
    <property type="evidence" value="ECO:0007669"/>
    <property type="project" value="InterPro"/>
</dbReference>
<feature type="non-terminal residue" evidence="7">
    <location>
        <position position="1"/>
    </location>
</feature>
<evidence type="ECO:0000313" key="8">
    <source>
        <dbReference type="Proteomes" id="UP000626109"/>
    </source>
</evidence>
<keyword evidence="5" id="KW-1133">Transmembrane helix</keyword>
<reference evidence="7" key="1">
    <citation type="submission" date="2021-02" db="EMBL/GenBank/DDBJ databases">
        <authorList>
            <person name="Dougan E. K."/>
            <person name="Rhodes N."/>
            <person name="Thang M."/>
            <person name="Chan C."/>
        </authorList>
    </citation>
    <scope>NUCLEOTIDE SEQUENCE</scope>
</reference>
<feature type="compositionally biased region" description="Basic and acidic residues" evidence="4">
    <location>
        <begin position="45"/>
        <end position="56"/>
    </location>
</feature>
<gene>
    <name evidence="7" type="ORF">PGLA2088_LOCUS8826</name>
</gene>
<feature type="region of interest" description="Disordered" evidence="4">
    <location>
        <begin position="420"/>
        <end position="450"/>
    </location>
</feature>
<evidence type="ECO:0000256" key="1">
    <source>
        <dbReference type="ARBA" id="ARBA00023054"/>
    </source>
</evidence>
<dbReference type="Pfam" id="PF00225">
    <property type="entry name" value="Kinesin"/>
    <property type="match status" value="1"/>
</dbReference>
<feature type="domain" description="Kinesin motor" evidence="6">
    <location>
        <begin position="1"/>
        <end position="261"/>
    </location>
</feature>
<dbReference type="GO" id="GO:0003777">
    <property type="term" value="F:microtubule motor activity"/>
    <property type="evidence" value="ECO:0007669"/>
    <property type="project" value="InterPro"/>
</dbReference>
<evidence type="ECO:0000259" key="6">
    <source>
        <dbReference type="PROSITE" id="PS50067"/>
    </source>
</evidence>
<dbReference type="PANTHER" id="PTHR47968:SF75">
    <property type="entry name" value="CENTROMERE-ASSOCIATED PROTEIN E"/>
    <property type="match status" value="1"/>
</dbReference>
<sequence>AKGLFERFAQLRAQGSTVKVRISYLEIYNNRLRDLFAGAQTRGDASNREAERRDDASPGGRSLSPVSPGEGSQSQARARSAGPPSEAGRLQIHTHPVVGVYVDNLLELAVTDFKDVARLVAKGERAKRIAKTSMNDRSSRSHTIFSFKIEVRHETGNSMSTLHVVDLAGRENEQTSEAQGERFRELTFINRSLFDLANCVHALSKDDRDHVPFRDSKLTMLLSEALQANSRTFLLATLTPSPGGYDENLLTCRFLESTGRIATRPVVNGFCSDDLSGKLKEEIARIRRSLTGPGSVQPSLNDDLASRQSLLERLQSWASDEPGLSVQEDTELADVDDACARVGISLQGAEGILGTLFAANIAACDSLGQLDQRLASVEQTVRKLREAPAPRRRRRSRDPAPRRISEVSILEERLLGLQGESGSGIQGFSKSPRRSPQSSQSGDDTVDNLPAPQQQSQQVCFNCGVVCAMCSGGAAAGRPQSSFQNPVASVLVGSALLGVALGSHPCETEVASACPESPASELAGCLKDSKQHEKPTEISSGCTDFMALNKACAEEIEQLCDENFFSEETIPCLAKWRGGDEEFSEKCTSVMSWAMPVEAEEAETVTDELGMSEADYEEKKEWQAKRKAARGDAIERMKMKDVDAKKEQERVELERYKSENPEEYAAMIAQQEEEKRQQADFKRRERQMAAALQRKKRAAAGETEEAPQEGGKLLHRLKDLGVGYKKSGWMPSVTNLVALVVLGGIGYVVLLGAGVIKTEGGSNPRRGGGGGGKKKRG</sequence>